<sequence>VSKHSLKDLKGLRYLYLASCEQLTDICTPSIEFLELIFVDLSFNKKITTDGYLNVLRQNPSLEVLKTDHGFPKDFSYEKNRFKSIEFQFGSLYDDSDDEVTDDSESDYDHDHEFGEYDSDLDYDDYGFDYFDSDEDDDPLISTYYWNILCKLAKVLSVLTILSGRCSY</sequence>
<comment type="caution">
    <text evidence="1">The sequence shown here is derived from an EMBL/GenBank/DDBJ whole genome shotgun (WGS) entry which is preliminary data.</text>
</comment>
<protein>
    <submittedName>
        <fullName evidence="1">Uncharacterized protein</fullName>
    </submittedName>
</protein>
<organism evidence="1 2">
    <name type="scientific">Allacma fusca</name>
    <dbReference type="NCBI Taxonomy" id="39272"/>
    <lineage>
        <taxon>Eukaryota</taxon>
        <taxon>Metazoa</taxon>
        <taxon>Ecdysozoa</taxon>
        <taxon>Arthropoda</taxon>
        <taxon>Hexapoda</taxon>
        <taxon>Collembola</taxon>
        <taxon>Symphypleona</taxon>
        <taxon>Sminthuridae</taxon>
        <taxon>Allacma</taxon>
    </lineage>
</organism>
<reference evidence="1" key="1">
    <citation type="submission" date="2021-06" db="EMBL/GenBank/DDBJ databases">
        <authorList>
            <person name="Hodson N. C."/>
            <person name="Mongue J. A."/>
            <person name="Jaron S. K."/>
        </authorList>
    </citation>
    <scope>NUCLEOTIDE SEQUENCE</scope>
</reference>
<accession>A0A8J2LPQ7</accession>
<dbReference type="EMBL" id="CAJVCH010571042">
    <property type="protein sequence ID" value="CAG7836469.1"/>
    <property type="molecule type" value="Genomic_DNA"/>
</dbReference>
<gene>
    <name evidence="1" type="ORF">AFUS01_LOCUS45709</name>
</gene>
<dbReference type="OrthoDB" id="27842at2759"/>
<name>A0A8J2LPQ7_9HEXA</name>
<evidence type="ECO:0000313" key="2">
    <source>
        <dbReference type="Proteomes" id="UP000708208"/>
    </source>
</evidence>
<dbReference type="AlphaFoldDB" id="A0A8J2LPQ7"/>
<dbReference type="Proteomes" id="UP000708208">
    <property type="component" value="Unassembled WGS sequence"/>
</dbReference>
<feature type="non-terminal residue" evidence="1">
    <location>
        <position position="1"/>
    </location>
</feature>
<keyword evidence="2" id="KW-1185">Reference proteome</keyword>
<evidence type="ECO:0000313" key="1">
    <source>
        <dbReference type="EMBL" id="CAG7836469.1"/>
    </source>
</evidence>
<proteinExistence type="predicted"/>